<evidence type="ECO:0000256" key="8">
    <source>
        <dbReference type="ARBA" id="ARBA00022679"/>
    </source>
</evidence>
<keyword evidence="8 13" id="KW-0808">Transferase</keyword>
<dbReference type="PANTHER" id="PTHR11406:SF23">
    <property type="entry name" value="PHOSPHOGLYCERATE KINASE 1, CHLOROPLASTIC-RELATED"/>
    <property type="match status" value="1"/>
</dbReference>
<evidence type="ECO:0000256" key="5">
    <source>
        <dbReference type="ARBA" id="ARBA00013061"/>
    </source>
</evidence>
<dbReference type="EC" id="2.7.2.3" evidence="5 13"/>
<feature type="binding site" evidence="13 15">
    <location>
        <position position="201"/>
    </location>
    <ligand>
        <name>ATP</name>
        <dbReference type="ChEBI" id="CHEBI:30616"/>
    </ligand>
</feature>
<evidence type="ECO:0000256" key="1">
    <source>
        <dbReference type="ARBA" id="ARBA00000642"/>
    </source>
</evidence>
<evidence type="ECO:0000256" key="6">
    <source>
        <dbReference type="ARBA" id="ARBA00016471"/>
    </source>
</evidence>
<keyword evidence="10 13" id="KW-0418">Kinase</keyword>
<evidence type="ECO:0000256" key="16">
    <source>
        <dbReference type="RuleBase" id="RU000532"/>
    </source>
</evidence>
<dbReference type="Proteomes" id="UP001317532">
    <property type="component" value="Chromosome"/>
</dbReference>
<evidence type="ECO:0000256" key="9">
    <source>
        <dbReference type="ARBA" id="ARBA00022741"/>
    </source>
</evidence>
<dbReference type="PIRSF" id="PIRSF000724">
    <property type="entry name" value="Pgk"/>
    <property type="match status" value="1"/>
</dbReference>
<dbReference type="FunFam" id="3.40.50.1260:FF:000031">
    <property type="entry name" value="Phosphoglycerate kinase 1"/>
    <property type="match status" value="1"/>
</dbReference>
<dbReference type="GO" id="GO:0006094">
    <property type="term" value="P:gluconeogenesis"/>
    <property type="evidence" value="ECO:0007669"/>
    <property type="project" value="TreeGrafter"/>
</dbReference>
<evidence type="ECO:0000256" key="10">
    <source>
        <dbReference type="ARBA" id="ARBA00022777"/>
    </source>
</evidence>
<evidence type="ECO:0000313" key="18">
    <source>
        <dbReference type="Proteomes" id="UP001317532"/>
    </source>
</evidence>
<evidence type="ECO:0000313" key="17">
    <source>
        <dbReference type="EMBL" id="BDE07706.1"/>
    </source>
</evidence>
<dbReference type="PROSITE" id="PS00111">
    <property type="entry name" value="PGLYCERATE_KINASE"/>
    <property type="match status" value="1"/>
</dbReference>
<evidence type="ECO:0000256" key="3">
    <source>
        <dbReference type="ARBA" id="ARBA00008982"/>
    </source>
</evidence>
<dbReference type="Gene3D" id="3.40.50.1260">
    <property type="entry name" value="Phosphoglycerate kinase, N-terminal domain"/>
    <property type="match status" value="2"/>
</dbReference>
<feature type="binding site" evidence="14">
    <location>
        <position position="36"/>
    </location>
    <ligand>
        <name>(2R)-3-phosphoglycerate</name>
        <dbReference type="ChEBI" id="CHEBI:58272"/>
    </ligand>
</feature>
<feature type="binding site" evidence="14">
    <location>
        <position position="118"/>
    </location>
    <ligand>
        <name>(2R)-3-phosphoglycerate</name>
        <dbReference type="ChEBI" id="CHEBI:58272"/>
    </ligand>
</feature>
<evidence type="ECO:0000256" key="11">
    <source>
        <dbReference type="ARBA" id="ARBA00022840"/>
    </source>
</evidence>
<dbReference type="KEGG" id="vab:WPS_29820"/>
<dbReference type="EMBL" id="AP025523">
    <property type="protein sequence ID" value="BDE07706.1"/>
    <property type="molecule type" value="Genomic_DNA"/>
</dbReference>
<proteinExistence type="inferred from homology"/>
<feature type="binding site" evidence="13 15">
    <location>
        <position position="321"/>
    </location>
    <ligand>
        <name>ATP</name>
        <dbReference type="ChEBI" id="CHEBI:30616"/>
    </ligand>
</feature>
<keyword evidence="11 13" id="KW-0067">ATP-binding</keyword>
<feature type="binding site" evidence="13 14">
    <location>
        <begin position="21"/>
        <end position="23"/>
    </location>
    <ligand>
        <name>substrate</name>
    </ligand>
</feature>
<feature type="binding site" evidence="13">
    <location>
        <position position="36"/>
    </location>
    <ligand>
        <name>substrate</name>
    </ligand>
</feature>
<dbReference type="InterPro" id="IPR015911">
    <property type="entry name" value="Phosphoglycerate_kinase_CS"/>
</dbReference>
<dbReference type="GO" id="GO:0043531">
    <property type="term" value="F:ADP binding"/>
    <property type="evidence" value="ECO:0007669"/>
    <property type="project" value="TreeGrafter"/>
</dbReference>
<name>A0AAN2CB07_UNVUL</name>
<dbReference type="GO" id="GO:0005829">
    <property type="term" value="C:cytosol"/>
    <property type="evidence" value="ECO:0007669"/>
    <property type="project" value="TreeGrafter"/>
</dbReference>
<feature type="binding site" evidence="14">
    <location>
        <position position="151"/>
    </location>
    <ligand>
        <name>(2R)-3-phosphoglycerate</name>
        <dbReference type="ChEBI" id="CHEBI:58272"/>
    </ligand>
</feature>
<evidence type="ECO:0000256" key="12">
    <source>
        <dbReference type="ARBA" id="ARBA00023152"/>
    </source>
</evidence>
<feature type="binding site" evidence="13">
    <location>
        <position position="151"/>
    </location>
    <ligand>
        <name>substrate</name>
    </ligand>
</feature>
<protein>
    <recommendedName>
        <fullName evidence="6 13">Phosphoglycerate kinase</fullName>
        <ecNumber evidence="5 13">2.7.2.3</ecNumber>
    </recommendedName>
</protein>
<comment type="subunit">
    <text evidence="4 13">Monomer.</text>
</comment>
<dbReference type="RefSeq" id="WP_317995282.1">
    <property type="nucleotide sequence ID" value="NZ_AP025523.1"/>
</dbReference>
<organism evidence="17 18">
    <name type="scientific">Vulcanimicrobium alpinum</name>
    <dbReference type="NCBI Taxonomy" id="3016050"/>
    <lineage>
        <taxon>Bacteria</taxon>
        <taxon>Bacillati</taxon>
        <taxon>Vulcanimicrobiota</taxon>
        <taxon>Vulcanimicrobiia</taxon>
        <taxon>Vulcanimicrobiales</taxon>
        <taxon>Vulcanimicrobiaceae</taxon>
        <taxon>Vulcanimicrobium</taxon>
    </lineage>
</organism>
<dbReference type="SUPFAM" id="SSF53748">
    <property type="entry name" value="Phosphoglycerate kinase"/>
    <property type="match status" value="1"/>
</dbReference>
<keyword evidence="7 13" id="KW-0963">Cytoplasm</keyword>
<dbReference type="PANTHER" id="PTHR11406">
    <property type="entry name" value="PHOSPHOGLYCERATE KINASE"/>
    <property type="match status" value="1"/>
</dbReference>
<feature type="binding site" evidence="13 14">
    <location>
        <begin position="59"/>
        <end position="62"/>
    </location>
    <ligand>
        <name>substrate</name>
    </ligand>
</feature>
<dbReference type="InterPro" id="IPR001576">
    <property type="entry name" value="Phosphoglycerate_kinase"/>
</dbReference>
<dbReference type="GO" id="GO:0005524">
    <property type="term" value="F:ATP binding"/>
    <property type="evidence" value="ECO:0007669"/>
    <property type="project" value="UniProtKB-KW"/>
</dbReference>
<dbReference type="HAMAP" id="MF_00145">
    <property type="entry name" value="Phosphoglyc_kinase"/>
    <property type="match status" value="1"/>
</dbReference>
<comment type="pathway">
    <text evidence="2 13">Carbohydrate degradation; glycolysis; pyruvate from D-glyceraldehyde 3-phosphate: step 2/5.</text>
</comment>
<keyword evidence="12 13" id="KW-0324">Glycolysis</keyword>
<comment type="similarity">
    <text evidence="3 13 16">Belongs to the phosphoglycerate kinase family.</text>
</comment>
<feature type="binding site" evidence="13">
    <location>
        <position position="118"/>
    </location>
    <ligand>
        <name>substrate</name>
    </ligand>
</feature>
<gene>
    <name evidence="13 17" type="primary">pgk</name>
    <name evidence="17" type="ORF">WPS_29820</name>
</gene>
<dbReference type="AlphaFoldDB" id="A0AAN2CB07"/>
<dbReference type="InterPro" id="IPR036043">
    <property type="entry name" value="Phosphoglycerate_kinase_sf"/>
</dbReference>
<evidence type="ECO:0000256" key="15">
    <source>
        <dbReference type="PIRSR" id="PIRSR000724-2"/>
    </source>
</evidence>
<dbReference type="FunFam" id="3.40.50.1260:FF:000006">
    <property type="entry name" value="Phosphoglycerate kinase"/>
    <property type="match status" value="1"/>
</dbReference>
<dbReference type="PRINTS" id="PR00477">
    <property type="entry name" value="PHGLYCKINASE"/>
</dbReference>
<comment type="caution">
    <text evidence="13">Lacks conserved residue(s) required for the propagation of feature annotation.</text>
</comment>
<keyword evidence="9 13" id="KW-0547">Nucleotide-binding</keyword>
<evidence type="ECO:0000256" key="13">
    <source>
        <dbReference type="HAMAP-Rule" id="MF_00145"/>
    </source>
</evidence>
<sequence length="394" mass="40575">MNFKTLRDADVRGRRVLLREDLNVPMKNGAIADETRITAALPTLRLLHGQGAKTVILSHLGRPDGQRNPKYSLRPLAPRLSELLGTPVGFVDDCVGDACVAASRALPDGGFVLFENVRFHAEEEQNDPAFAARLAESGDLYVNDAFGTAHRAHASTAGVAADLPAYAGLLMEGELAALARLTDEPVHPFVCAIGGAKVVDKVGVFENLLGKVDAFVIGGGMANTFLAAQGIDVGASLRDPDLAPAQRIIAAARNAGVSLHLPTDAVVADAFDADATARVVALDAVGSGMILDIGPASAQAYAAVLRGAKTIVFNGPMGVYEKPPYQNGTRTIGEAIADATRHGAISVVGGGDAAAAAHALGFADAMTHVSTGGGATLEFLEGKTLPGVAALLRP</sequence>
<dbReference type="Pfam" id="PF00162">
    <property type="entry name" value="PGK"/>
    <property type="match status" value="1"/>
</dbReference>
<dbReference type="GO" id="GO:0006096">
    <property type="term" value="P:glycolytic process"/>
    <property type="evidence" value="ECO:0007669"/>
    <property type="project" value="UniProtKB-UniRule"/>
</dbReference>
<keyword evidence="18" id="KW-1185">Reference proteome</keyword>
<comment type="catalytic activity">
    <reaction evidence="1 13 16">
        <text>(2R)-3-phosphoglycerate + ATP = (2R)-3-phospho-glyceroyl phosphate + ADP</text>
        <dbReference type="Rhea" id="RHEA:14801"/>
        <dbReference type="ChEBI" id="CHEBI:30616"/>
        <dbReference type="ChEBI" id="CHEBI:57604"/>
        <dbReference type="ChEBI" id="CHEBI:58272"/>
        <dbReference type="ChEBI" id="CHEBI:456216"/>
        <dbReference type="EC" id="2.7.2.3"/>
    </reaction>
</comment>
<reference evidence="17 18" key="1">
    <citation type="journal article" date="2022" name="ISME Commun">
        <title>Vulcanimicrobium alpinus gen. nov. sp. nov., the first cultivated representative of the candidate phylum 'Eremiobacterota', is a metabolically versatile aerobic anoxygenic phototroph.</title>
        <authorList>
            <person name="Yabe S."/>
            <person name="Muto K."/>
            <person name="Abe K."/>
            <person name="Yokota A."/>
            <person name="Staudigel H."/>
            <person name="Tebo B.M."/>
        </authorList>
    </citation>
    <scope>NUCLEOTIDE SEQUENCE [LARGE SCALE GENOMIC DNA]</scope>
    <source>
        <strain evidence="17 18">WC8-2</strain>
    </source>
</reference>
<feature type="binding site" evidence="13">
    <location>
        <begin position="350"/>
        <end position="353"/>
    </location>
    <ligand>
        <name>ATP</name>
        <dbReference type="ChEBI" id="CHEBI:30616"/>
    </ligand>
</feature>
<evidence type="ECO:0000256" key="14">
    <source>
        <dbReference type="PIRSR" id="PIRSR000724-1"/>
    </source>
</evidence>
<dbReference type="InterPro" id="IPR015824">
    <property type="entry name" value="Phosphoglycerate_kinase_N"/>
</dbReference>
<evidence type="ECO:0000256" key="2">
    <source>
        <dbReference type="ARBA" id="ARBA00004838"/>
    </source>
</evidence>
<dbReference type="GO" id="GO:0004618">
    <property type="term" value="F:phosphoglycerate kinase activity"/>
    <property type="evidence" value="ECO:0007669"/>
    <property type="project" value="UniProtKB-UniRule"/>
</dbReference>
<evidence type="ECO:0000256" key="7">
    <source>
        <dbReference type="ARBA" id="ARBA00022490"/>
    </source>
</evidence>
<evidence type="ECO:0000256" key="4">
    <source>
        <dbReference type="ARBA" id="ARBA00011245"/>
    </source>
</evidence>
<comment type="subcellular location">
    <subcellularLocation>
        <location evidence="13">Cytoplasm</location>
    </subcellularLocation>
</comment>
<accession>A0AAN2CB07</accession>